<dbReference type="PANTHER" id="PTHR22990">
    <property type="entry name" value="F-BOX ONLY PROTEIN"/>
    <property type="match status" value="1"/>
</dbReference>
<dbReference type="Pfam" id="PF13229">
    <property type="entry name" value="Beta_helix"/>
    <property type="match status" value="1"/>
</dbReference>
<keyword evidence="1" id="KW-0677">Repeat</keyword>
<reference evidence="5" key="1">
    <citation type="submission" date="2024-06" db="EMBL/GenBank/DDBJ databases">
        <title>Methylostella associata gen. nov., sp. nov., a novel Ancalomicrobiaceae-affiliated facultatively methylotrophic bacteria that feed on methanotrophs of the genus Methylococcus.</title>
        <authorList>
            <person name="Saltykova V."/>
            <person name="Danilova O.V."/>
            <person name="Oshkin I.Y."/>
            <person name="Belova S.E."/>
            <person name="Pimenov N.V."/>
            <person name="Dedysh S.N."/>
        </authorList>
    </citation>
    <scope>NUCLEOTIDE SEQUENCE</scope>
    <source>
        <strain evidence="5">S20</strain>
    </source>
</reference>
<sequence length="443" mass="46373">MLSRRALLVASAAALVGLRTRPLWAAAAPEPSLKPNVPEDQSRAFQAALDRATAAGRPLVLAPGRYEIGGIRLPDGARIAGEPRFTRLRSSADRPVFTAERLRRAALVGLDIDGADRLMGNEPGVVVARAVEDLVIEDCAIGKSTRSALALEACGGRIENNRLATNFEFGIISREAKGLAIRANTVADCADGGILVHRSAPGDDGTIVAGNRIERIRARSGGTGQVGNGINIFKAGNVQITGNKITDCALSAIRSNTGSDVQIVGNHCRNSGEVAIYSEYEFQGALIADNLVDGATCGISVANFLQGGRLAVVQGNLIRNLTTVPPYEVKQPMFGIGIVVEADTTVTGNTIEGAPLFGMLLGWGPYLRDVTVTGNLIRDAGVGIAVSVVEGARDTLIAQNIIHGTKRGGIVGFRWHDMATGELGSPGADVPKHLTISGNRIAK</sequence>
<evidence type="ECO:0000259" key="3">
    <source>
        <dbReference type="Pfam" id="PF05048"/>
    </source>
</evidence>
<dbReference type="InterPro" id="IPR022444">
    <property type="entry name" value="Cofactor-bd_rpt"/>
</dbReference>
<dbReference type="InterPro" id="IPR011050">
    <property type="entry name" value="Pectin_lyase_fold/virulence"/>
</dbReference>
<dbReference type="SMART" id="SM00710">
    <property type="entry name" value="PbH1"/>
    <property type="match status" value="9"/>
</dbReference>
<accession>A0AAU7X7Y2</accession>
<feature type="domain" description="Right handed beta helix" evidence="4">
    <location>
        <begin position="131"/>
        <end position="215"/>
    </location>
</feature>
<evidence type="ECO:0000256" key="2">
    <source>
        <dbReference type="SAM" id="SignalP"/>
    </source>
</evidence>
<dbReference type="PROSITE" id="PS51318">
    <property type="entry name" value="TAT"/>
    <property type="match status" value="1"/>
</dbReference>
<feature type="signal peptide" evidence="2">
    <location>
        <begin position="1"/>
        <end position="25"/>
    </location>
</feature>
<dbReference type="RefSeq" id="WP_407048119.1">
    <property type="nucleotide sequence ID" value="NZ_CP158568.1"/>
</dbReference>
<feature type="domain" description="Periplasmic copper-binding protein NosD beta helix" evidence="3">
    <location>
        <begin position="225"/>
        <end position="402"/>
    </location>
</feature>
<dbReference type="EMBL" id="CP158568">
    <property type="protein sequence ID" value="XBY43017.1"/>
    <property type="molecule type" value="Genomic_DNA"/>
</dbReference>
<dbReference type="AlphaFoldDB" id="A0AAU7X7Y2"/>
<organism evidence="5">
    <name type="scientific">Methyloraptor flagellatus</name>
    <dbReference type="NCBI Taxonomy" id="3162530"/>
    <lineage>
        <taxon>Bacteria</taxon>
        <taxon>Pseudomonadati</taxon>
        <taxon>Pseudomonadota</taxon>
        <taxon>Alphaproteobacteria</taxon>
        <taxon>Hyphomicrobiales</taxon>
        <taxon>Ancalomicrobiaceae</taxon>
        <taxon>Methyloraptor</taxon>
    </lineage>
</organism>
<dbReference type="KEGG" id="mflg:ABS361_12970"/>
<dbReference type="NCBIfam" id="TIGR03808">
    <property type="entry name" value="RR_plus_rpt_1"/>
    <property type="match status" value="1"/>
</dbReference>
<dbReference type="Gene3D" id="2.160.20.10">
    <property type="entry name" value="Single-stranded right-handed beta-helix, Pectin lyase-like"/>
    <property type="match status" value="2"/>
</dbReference>
<protein>
    <submittedName>
        <fullName evidence="5">TIGR03808 family TAT-translocated repetitive protein</fullName>
    </submittedName>
</protein>
<feature type="chain" id="PRO_5043806580" evidence="2">
    <location>
        <begin position="26"/>
        <end position="443"/>
    </location>
</feature>
<dbReference type="InterPro" id="IPR006311">
    <property type="entry name" value="TAT_signal"/>
</dbReference>
<dbReference type="InterPro" id="IPR039448">
    <property type="entry name" value="Beta_helix"/>
</dbReference>
<dbReference type="InterPro" id="IPR012334">
    <property type="entry name" value="Pectin_lyas_fold"/>
</dbReference>
<dbReference type="SUPFAM" id="SSF51126">
    <property type="entry name" value="Pectin lyase-like"/>
    <property type="match status" value="2"/>
</dbReference>
<proteinExistence type="predicted"/>
<dbReference type="InterPro" id="IPR051550">
    <property type="entry name" value="SCF-Subunits/Alg-Epimerases"/>
</dbReference>
<dbReference type="InterPro" id="IPR006626">
    <property type="entry name" value="PbH1"/>
</dbReference>
<name>A0AAU7X7Y2_9HYPH</name>
<dbReference type="NCBIfam" id="TIGR03807">
    <property type="entry name" value="RR_fam_repeat"/>
    <property type="match status" value="3"/>
</dbReference>
<dbReference type="InterPro" id="IPR022388">
    <property type="entry name" value="CHP03808"/>
</dbReference>
<evidence type="ECO:0000259" key="4">
    <source>
        <dbReference type="Pfam" id="PF13229"/>
    </source>
</evidence>
<evidence type="ECO:0000313" key="5">
    <source>
        <dbReference type="EMBL" id="XBY43017.1"/>
    </source>
</evidence>
<dbReference type="Pfam" id="PF05048">
    <property type="entry name" value="NosD"/>
    <property type="match status" value="1"/>
</dbReference>
<dbReference type="PANTHER" id="PTHR22990:SF15">
    <property type="entry name" value="F-BOX ONLY PROTEIN 10"/>
    <property type="match status" value="1"/>
</dbReference>
<evidence type="ECO:0000256" key="1">
    <source>
        <dbReference type="ARBA" id="ARBA00022737"/>
    </source>
</evidence>
<gene>
    <name evidence="5" type="ORF">ABS361_12970</name>
</gene>
<dbReference type="InterPro" id="IPR007742">
    <property type="entry name" value="NosD_dom"/>
</dbReference>
<keyword evidence="2" id="KW-0732">Signal</keyword>